<name>A0A1B0CCN3_LUTLO</name>
<dbReference type="GO" id="GO:0005768">
    <property type="term" value="C:endosome"/>
    <property type="evidence" value="ECO:0007669"/>
    <property type="project" value="TreeGrafter"/>
</dbReference>
<dbReference type="VEuPathDB" id="VectorBase:LLONM1_008309"/>
<dbReference type="PANTHER" id="PTHR13336">
    <property type="entry name" value="OVARIAN CARCINOMA IMMUNOREACTIVE ANTIGEN"/>
    <property type="match status" value="1"/>
</dbReference>
<reference evidence="3" key="2">
    <citation type="journal article" date="2020" name="BMC">
        <title>Leishmania infection induces a limited differential gene expression in the sand fly midgut.</title>
        <authorList>
            <person name="Coutinho-Abreu I.V."/>
            <person name="Serafim T.D."/>
            <person name="Meneses C."/>
            <person name="Kamhawi S."/>
            <person name="Oliveira F."/>
            <person name="Valenzuela J.G."/>
        </authorList>
    </citation>
    <scope>NUCLEOTIDE SEQUENCE</scope>
    <source>
        <strain evidence="3">Jacobina</strain>
        <tissue evidence="3">Midgut</tissue>
    </source>
</reference>
<dbReference type="RefSeq" id="XP_055688204.1">
    <property type="nucleotide sequence ID" value="XM_055832229.1"/>
</dbReference>
<evidence type="ECO:0000313" key="3">
    <source>
        <dbReference type="EMBL" id="MBC1172756.1"/>
    </source>
</evidence>
<dbReference type="EMBL" id="AJWK01006927">
    <property type="status" value="NOT_ANNOTATED_CDS"/>
    <property type="molecule type" value="Genomic_DNA"/>
</dbReference>
<sequence>MANPGQQPYPATPGPGGFPDDQRHQRPRHPLANYHFSADELRVLKECNMESFYQRSLPLGTALGLAAYFGVKRGFLKPNSRWGAVPKVCLGVIVGYFAGKFSYQKKCAEKLMQLPNSKLAEVLKQRKRGGLYEGLTPDQGFGTGLALPPFGNTTTDSYSDEAYRQNRSSALNLDTDRPANAELDDIYRPNLDAPITKFEDNLPLDPPKSSTTYDELRQKNREEYMRKMRGGAPAEPSPPPLVERKPLPPREAAPDVSASGQKNKYGDVWSQ</sequence>
<dbReference type="GeneID" id="129792849"/>
<keyword evidence="5" id="KW-1185">Reference proteome</keyword>
<feature type="region of interest" description="Disordered" evidence="1">
    <location>
        <begin position="224"/>
        <end position="271"/>
    </location>
</feature>
<dbReference type="VEuPathDB" id="VectorBase:LLOJ002101"/>
<dbReference type="InterPro" id="IPR009764">
    <property type="entry name" value="OCIA_dom"/>
</dbReference>
<dbReference type="AlphaFoldDB" id="A0A1B0CCN3"/>
<dbReference type="CTD" id="37637"/>
<feature type="region of interest" description="Disordered" evidence="1">
    <location>
        <begin position="1"/>
        <end position="27"/>
    </location>
</feature>
<dbReference type="Proteomes" id="UP000092461">
    <property type="component" value="Unassembled WGS sequence"/>
</dbReference>
<evidence type="ECO:0000259" key="2">
    <source>
        <dbReference type="Pfam" id="PF07051"/>
    </source>
</evidence>
<accession>A0A1B0CCN3</accession>
<proteinExistence type="predicted"/>
<evidence type="ECO:0000313" key="5">
    <source>
        <dbReference type="Proteomes" id="UP000092461"/>
    </source>
</evidence>
<reference evidence="5" key="1">
    <citation type="submission" date="2012-05" db="EMBL/GenBank/DDBJ databases">
        <title>Whole Genome Assembly of Lutzomyia longipalpis.</title>
        <authorList>
            <person name="Richards S."/>
            <person name="Qu C."/>
            <person name="Dillon R."/>
            <person name="Worley K."/>
            <person name="Scherer S."/>
            <person name="Batterton M."/>
            <person name="Taylor A."/>
            <person name="Hawes A."/>
            <person name="Hernandez B."/>
            <person name="Kovar C."/>
            <person name="Mandapat C."/>
            <person name="Pham C."/>
            <person name="Qu C."/>
            <person name="Jing C."/>
            <person name="Bess C."/>
            <person name="Bandaranaike D."/>
            <person name="Ngo D."/>
            <person name="Ongeri F."/>
            <person name="Arias F."/>
            <person name="Lara F."/>
            <person name="Weissenberger G."/>
            <person name="Kamau G."/>
            <person name="Han H."/>
            <person name="Shen H."/>
            <person name="Dinh H."/>
            <person name="Khalil I."/>
            <person name="Jones J."/>
            <person name="Shafer J."/>
            <person name="Jayaseelan J."/>
            <person name="Quiroz J."/>
            <person name="Blankenburg K."/>
            <person name="Nguyen L."/>
            <person name="Jackson L."/>
            <person name="Francisco L."/>
            <person name="Tang L.-Y."/>
            <person name="Pu L.-L."/>
            <person name="Perales L."/>
            <person name="Lorensuhewa L."/>
            <person name="Munidasa M."/>
            <person name="Coyle M."/>
            <person name="Taylor M."/>
            <person name="Puazo M."/>
            <person name="Firestine M."/>
            <person name="Scheel M."/>
            <person name="Javaid M."/>
            <person name="Wang M."/>
            <person name="Li M."/>
            <person name="Tabassum N."/>
            <person name="Saada N."/>
            <person name="Osuji N."/>
            <person name="Aqrawi P."/>
            <person name="Fu Q."/>
            <person name="Thornton R."/>
            <person name="Raj R."/>
            <person name="Goodspeed R."/>
            <person name="Mata R."/>
            <person name="Najjar R."/>
            <person name="Gubbala S."/>
            <person name="Lee S."/>
            <person name="Denson S."/>
            <person name="Patil S."/>
            <person name="Macmil S."/>
            <person name="Qi S."/>
            <person name="Matskevitch T."/>
            <person name="Palculict T."/>
            <person name="Mathew T."/>
            <person name="Vee V."/>
            <person name="Velamala V."/>
            <person name="Korchina V."/>
            <person name="Cai W."/>
            <person name="Liu W."/>
            <person name="Dai W."/>
            <person name="Zou X."/>
            <person name="Zhu Y."/>
            <person name="Zhang Y."/>
            <person name="Wu Y.-Q."/>
            <person name="Xin Y."/>
            <person name="Nazarath L."/>
            <person name="Kovar C."/>
            <person name="Han Y."/>
            <person name="Muzny D."/>
            <person name="Gibbs R."/>
        </authorList>
    </citation>
    <scope>NUCLEOTIDE SEQUENCE [LARGE SCALE GENOMIC DNA]</scope>
    <source>
        <strain evidence="5">Jacobina</strain>
    </source>
</reference>
<dbReference type="EnsemblMetazoa" id="LLOJ002101-RA">
    <property type="protein sequence ID" value="LLOJ002101-PA"/>
    <property type="gene ID" value="LLOJ002101"/>
</dbReference>
<organism evidence="4 5">
    <name type="scientific">Lutzomyia longipalpis</name>
    <name type="common">Sand fly</name>
    <dbReference type="NCBI Taxonomy" id="7200"/>
    <lineage>
        <taxon>Eukaryota</taxon>
        <taxon>Metazoa</taxon>
        <taxon>Ecdysozoa</taxon>
        <taxon>Arthropoda</taxon>
        <taxon>Hexapoda</taxon>
        <taxon>Insecta</taxon>
        <taxon>Pterygota</taxon>
        <taxon>Neoptera</taxon>
        <taxon>Endopterygota</taxon>
        <taxon>Diptera</taxon>
        <taxon>Nematocera</taxon>
        <taxon>Psychodoidea</taxon>
        <taxon>Psychodidae</taxon>
        <taxon>Lutzomyia</taxon>
        <taxon>Lutzomyia</taxon>
    </lineage>
</organism>
<dbReference type="EMBL" id="GITU01004053">
    <property type="protein sequence ID" value="MBC1172756.1"/>
    <property type="molecule type" value="Transcribed_RNA"/>
</dbReference>
<feature type="domain" description="OCIA" evidence="2">
    <location>
        <begin position="33"/>
        <end position="118"/>
    </location>
</feature>
<evidence type="ECO:0000313" key="4">
    <source>
        <dbReference type="EnsemblMetazoa" id="LLOJ002101-PA"/>
    </source>
</evidence>
<protein>
    <recommendedName>
        <fullName evidence="2">OCIA domain-containing protein</fullName>
    </recommendedName>
</protein>
<evidence type="ECO:0000256" key="1">
    <source>
        <dbReference type="SAM" id="MobiDB-lite"/>
    </source>
</evidence>
<reference evidence="4" key="3">
    <citation type="submission" date="2020-05" db="UniProtKB">
        <authorList>
            <consortium name="EnsemblMetazoa"/>
        </authorList>
    </citation>
    <scope>IDENTIFICATION</scope>
    <source>
        <strain evidence="4">Jacobina</strain>
    </source>
</reference>
<dbReference type="Pfam" id="PF07051">
    <property type="entry name" value="OCIA"/>
    <property type="match status" value="1"/>
</dbReference>
<dbReference type="PANTHER" id="PTHR13336:SF3">
    <property type="entry name" value="OCIA DOMAIN-CONTAINING PROTEIN 1"/>
    <property type="match status" value="1"/>
</dbReference>
<dbReference type="InterPro" id="IPR040187">
    <property type="entry name" value="OCAD1/2"/>
</dbReference>